<dbReference type="HOGENOM" id="CLU_067859_1_0_1"/>
<dbReference type="EMBL" id="CCBP010000434">
    <property type="protein sequence ID" value="CDO76957.1"/>
    <property type="molecule type" value="Genomic_DNA"/>
</dbReference>
<dbReference type="AlphaFoldDB" id="A0A060SQY2"/>
<comment type="caution">
    <text evidence="2">The sequence shown here is derived from an EMBL/GenBank/DDBJ whole genome shotgun (WGS) entry which is preliminary data.</text>
</comment>
<dbReference type="STRING" id="5643.A0A060SQY2"/>
<feature type="region of interest" description="Disordered" evidence="1">
    <location>
        <begin position="1"/>
        <end position="31"/>
    </location>
</feature>
<feature type="compositionally biased region" description="Polar residues" evidence="1">
    <location>
        <begin position="1"/>
        <end position="17"/>
    </location>
</feature>
<evidence type="ECO:0000313" key="2">
    <source>
        <dbReference type="EMBL" id="CDO76957.1"/>
    </source>
</evidence>
<keyword evidence="3" id="KW-1185">Reference proteome</keyword>
<evidence type="ECO:0000256" key="1">
    <source>
        <dbReference type="SAM" id="MobiDB-lite"/>
    </source>
</evidence>
<proteinExistence type="predicted"/>
<sequence>MSMNSSTTKSVASTAPRSTEPALVPTASGKENAKWTLEDEKTFVNYLTDHLAEQGDGNYKMSTFNAAAAVLEGMRAAGGPKTDQRDLLYLLQVEARLRDLRLYMERGRGADIGIEDEAIWEAYVKKNPRADQFKHKGWPLFEAVDSIIPVKVKAKFIFAPSQAPVPNPLADEDSPTQSTDVEDPLSVEPDTSNEREPTETASPSAPYIPPPLPSPPPSSLGRKRSALDMTSSTSVSTGMLMPPITQRSPRGTAISRSIDRMSEVLANIVGGPPTEVLADAALDSTPKRRRIAVELATQQEEDELSEDDMVELVEVMRRDITAADTYISLSKTKSKLRRAWVRRMVGRRYS</sequence>
<protein>
    <recommendedName>
        <fullName evidence="4">Myb/SANT-like domain-containing protein</fullName>
    </recommendedName>
</protein>
<name>A0A060SQY2_PYCCI</name>
<evidence type="ECO:0008006" key="4">
    <source>
        <dbReference type="Google" id="ProtNLM"/>
    </source>
</evidence>
<feature type="compositionally biased region" description="Polar residues" evidence="1">
    <location>
        <begin position="228"/>
        <end position="237"/>
    </location>
</feature>
<dbReference type="Proteomes" id="UP000029665">
    <property type="component" value="Unassembled WGS sequence"/>
</dbReference>
<evidence type="ECO:0000313" key="3">
    <source>
        <dbReference type="Proteomes" id="UP000029665"/>
    </source>
</evidence>
<feature type="region of interest" description="Disordered" evidence="1">
    <location>
        <begin position="163"/>
        <end position="250"/>
    </location>
</feature>
<feature type="compositionally biased region" description="Acidic residues" evidence="1">
    <location>
        <begin position="170"/>
        <end position="185"/>
    </location>
</feature>
<dbReference type="OrthoDB" id="2930561at2759"/>
<gene>
    <name evidence="2" type="ORF">BN946_scf184281.g3</name>
</gene>
<dbReference type="OMA" id="TWATFIK"/>
<organism evidence="2 3">
    <name type="scientific">Pycnoporus cinnabarinus</name>
    <name type="common">Cinnabar-red polypore</name>
    <name type="synonym">Trametes cinnabarina</name>
    <dbReference type="NCBI Taxonomy" id="5643"/>
    <lineage>
        <taxon>Eukaryota</taxon>
        <taxon>Fungi</taxon>
        <taxon>Dikarya</taxon>
        <taxon>Basidiomycota</taxon>
        <taxon>Agaricomycotina</taxon>
        <taxon>Agaricomycetes</taxon>
        <taxon>Polyporales</taxon>
        <taxon>Polyporaceae</taxon>
        <taxon>Trametes</taxon>
    </lineage>
</organism>
<feature type="compositionally biased region" description="Pro residues" evidence="1">
    <location>
        <begin position="206"/>
        <end position="218"/>
    </location>
</feature>
<accession>A0A060SQY2</accession>
<reference evidence="2" key="1">
    <citation type="submission" date="2014-01" db="EMBL/GenBank/DDBJ databases">
        <title>The genome of the white-rot fungus Pycnoporus cinnabarinus: a basidiomycete model with a versatile arsenal for lignocellulosic biomass breakdown.</title>
        <authorList>
            <person name="Levasseur A."/>
            <person name="Lomascolo A."/>
            <person name="Ruiz-Duenas F.J."/>
            <person name="Uzan E."/>
            <person name="Piumi F."/>
            <person name="Kues U."/>
            <person name="Ram A.F.J."/>
            <person name="Murat C."/>
            <person name="Haon M."/>
            <person name="Benoit I."/>
            <person name="Arfi Y."/>
            <person name="Chevret D."/>
            <person name="Drula E."/>
            <person name="Kwon M.J."/>
            <person name="Gouret P."/>
            <person name="Lesage-Meessen L."/>
            <person name="Lombard V."/>
            <person name="Mariette J."/>
            <person name="Noirot C."/>
            <person name="Park J."/>
            <person name="Patyshakuliyeva A."/>
            <person name="Wieneger R.A.B."/>
            <person name="Wosten H.A.B."/>
            <person name="Martin F."/>
            <person name="Coutinho P.M."/>
            <person name="de Vries R."/>
            <person name="Martinez A.T."/>
            <person name="Klopp C."/>
            <person name="Pontarotti P."/>
            <person name="Henrissat B."/>
            <person name="Record E."/>
        </authorList>
    </citation>
    <scope>NUCLEOTIDE SEQUENCE [LARGE SCALE GENOMIC DNA]</scope>
    <source>
        <strain evidence="2">BRFM137</strain>
    </source>
</reference>